<dbReference type="RefSeq" id="WP_066313687.1">
    <property type="nucleotide sequence ID" value="NZ_LQRT01000013.1"/>
</dbReference>
<evidence type="ECO:0000256" key="1">
    <source>
        <dbReference type="ARBA" id="ARBA00022679"/>
    </source>
</evidence>
<dbReference type="GO" id="GO:0016757">
    <property type="term" value="F:glycosyltransferase activity"/>
    <property type="evidence" value="ECO:0007669"/>
    <property type="project" value="InterPro"/>
</dbReference>
<dbReference type="PANTHER" id="PTHR46401">
    <property type="entry name" value="GLYCOSYLTRANSFERASE WBBK-RELATED"/>
    <property type="match status" value="1"/>
</dbReference>
<gene>
    <name evidence="4" type="ORF">AWE51_04635</name>
</gene>
<accession>A0A162FA94</accession>
<name>A0A162FA94_9FLAO</name>
<comment type="caution">
    <text evidence="4">The sequence shown here is derived from an EMBL/GenBank/DDBJ whole genome shotgun (WGS) entry which is preliminary data.</text>
</comment>
<dbReference type="InterPro" id="IPR028098">
    <property type="entry name" value="Glyco_trans_4-like_N"/>
</dbReference>
<reference evidence="4 5" key="1">
    <citation type="submission" date="2016-01" db="EMBL/GenBank/DDBJ databases">
        <title>The draft genome sequence of Aquimarina sp. RZW4-3-2.</title>
        <authorList>
            <person name="Wang Y."/>
        </authorList>
    </citation>
    <scope>NUCLEOTIDE SEQUENCE [LARGE SCALE GENOMIC DNA]</scope>
    <source>
        <strain evidence="4 5">RZW4-3-2</strain>
    </source>
</reference>
<dbReference type="Pfam" id="PF13439">
    <property type="entry name" value="Glyco_transf_4"/>
    <property type="match status" value="1"/>
</dbReference>
<organism evidence="4 5">
    <name type="scientific">Aquimarina aggregata</name>
    <dbReference type="NCBI Taxonomy" id="1642818"/>
    <lineage>
        <taxon>Bacteria</taxon>
        <taxon>Pseudomonadati</taxon>
        <taxon>Bacteroidota</taxon>
        <taxon>Flavobacteriia</taxon>
        <taxon>Flavobacteriales</taxon>
        <taxon>Flavobacteriaceae</taxon>
        <taxon>Aquimarina</taxon>
    </lineage>
</organism>
<keyword evidence="5" id="KW-1185">Reference proteome</keyword>
<dbReference type="PANTHER" id="PTHR46401:SF2">
    <property type="entry name" value="GLYCOSYLTRANSFERASE WBBK-RELATED"/>
    <property type="match status" value="1"/>
</dbReference>
<dbReference type="InterPro" id="IPR001296">
    <property type="entry name" value="Glyco_trans_1"/>
</dbReference>
<protein>
    <submittedName>
        <fullName evidence="4">Glycosyl transferase family 1</fullName>
    </submittedName>
</protein>
<dbReference type="Pfam" id="PF00534">
    <property type="entry name" value="Glycos_transf_1"/>
    <property type="match status" value="1"/>
</dbReference>
<feature type="domain" description="Glycosyltransferase subfamily 4-like N-terminal" evidence="3">
    <location>
        <begin position="50"/>
        <end position="160"/>
    </location>
</feature>
<dbReference type="Gene3D" id="3.40.50.2000">
    <property type="entry name" value="Glycogen Phosphorylase B"/>
    <property type="match status" value="2"/>
</dbReference>
<dbReference type="AlphaFoldDB" id="A0A162FA94"/>
<dbReference type="SUPFAM" id="SSF53756">
    <property type="entry name" value="UDP-Glycosyltransferase/glycogen phosphorylase"/>
    <property type="match status" value="1"/>
</dbReference>
<evidence type="ECO:0000259" key="2">
    <source>
        <dbReference type="Pfam" id="PF00534"/>
    </source>
</evidence>
<keyword evidence="1 4" id="KW-0808">Transferase</keyword>
<proteinExistence type="predicted"/>
<dbReference type="CDD" id="cd03809">
    <property type="entry name" value="GT4_MtfB-like"/>
    <property type="match status" value="1"/>
</dbReference>
<evidence type="ECO:0000313" key="4">
    <source>
        <dbReference type="EMBL" id="KZS40246.1"/>
    </source>
</evidence>
<evidence type="ECO:0000259" key="3">
    <source>
        <dbReference type="Pfam" id="PF13439"/>
    </source>
</evidence>
<dbReference type="EMBL" id="LQRT01000013">
    <property type="protein sequence ID" value="KZS40246.1"/>
    <property type="molecule type" value="Genomic_DNA"/>
</dbReference>
<dbReference type="Proteomes" id="UP000076715">
    <property type="component" value="Unassembled WGS sequence"/>
</dbReference>
<sequence>MYKIFLETHNINNIHTGFGQFNYHLLKAFKEINDPDIRFSVHTRPIQALKPYFGNFFKYKRYFGARRYKVTSVRKKYDVWHSLNQNTKIEPYHNLPYVLTVHDVNFIEEISSDLNHERNQRFIEKLNRADAITYISEYAKQSTHKYFEIPDIPEYVIYNGNPMVSFENLDNFSTDIDISKKYLYGLGDFLERKNFHLLVEMMQHLPEYNLIISGNDTRPYGEKVRETITSLGLADRVTLTGRVSEQEKQYYMKNCSAFVFPSDREGFGLPVIEAMRYGVPIFLANTTSLPEIGGKYAFYWKDFNTKNMADLLKKNLAYYNENETEFRTNLIERADFFSWNKAAKQYIEVYKNLINNSK</sequence>
<dbReference type="STRING" id="1642818.AWE51_04635"/>
<dbReference type="OrthoDB" id="9801609at2"/>
<evidence type="ECO:0000313" key="5">
    <source>
        <dbReference type="Proteomes" id="UP000076715"/>
    </source>
</evidence>
<feature type="domain" description="Glycosyl transferase family 1" evidence="2">
    <location>
        <begin position="174"/>
        <end position="334"/>
    </location>
</feature>